<evidence type="ECO:0000313" key="1">
    <source>
        <dbReference type="EMBL" id="TWD92216.1"/>
    </source>
</evidence>
<reference evidence="1 2" key="1">
    <citation type="submission" date="2019-06" db="EMBL/GenBank/DDBJ databases">
        <title>Sorghum-associated microbial communities from plants grown in Nebraska, USA.</title>
        <authorList>
            <person name="Schachtman D."/>
        </authorList>
    </citation>
    <scope>NUCLEOTIDE SEQUENCE [LARGE SCALE GENOMIC DNA]</scope>
    <source>
        <strain evidence="1 2">2482</strain>
    </source>
</reference>
<evidence type="ECO:0000313" key="2">
    <source>
        <dbReference type="Proteomes" id="UP000319671"/>
    </source>
</evidence>
<dbReference type="Proteomes" id="UP000319671">
    <property type="component" value="Unassembled WGS sequence"/>
</dbReference>
<protein>
    <submittedName>
        <fullName evidence="1">Uncharacterized protein</fullName>
    </submittedName>
</protein>
<dbReference type="RefSeq" id="WP_186446647.1">
    <property type="nucleotide sequence ID" value="NZ_VIVN01000020.1"/>
</dbReference>
<comment type="caution">
    <text evidence="1">The sequence shown here is derived from an EMBL/GenBank/DDBJ whole genome shotgun (WGS) entry which is preliminary data.</text>
</comment>
<name>A0A561CM35_9BACI</name>
<sequence>MDEKIYDKVSLVQMAEQISELLKEKVDELTDETLSEVHARFVYIAKQLDKEFFN</sequence>
<organism evidence="1 2">
    <name type="scientific">Neobacillus bataviensis</name>
    <dbReference type="NCBI Taxonomy" id="220685"/>
    <lineage>
        <taxon>Bacteria</taxon>
        <taxon>Bacillati</taxon>
        <taxon>Bacillota</taxon>
        <taxon>Bacilli</taxon>
        <taxon>Bacillales</taxon>
        <taxon>Bacillaceae</taxon>
        <taxon>Neobacillus</taxon>
    </lineage>
</organism>
<gene>
    <name evidence="1" type="ORF">FB550_12028</name>
</gene>
<keyword evidence="2" id="KW-1185">Reference proteome</keyword>
<proteinExistence type="predicted"/>
<accession>A0A561CM35</accession>
<dbReference type="EMBL" id="VIVN01000020">
    <property type="protein sequence ID" value="TWD92216.1"/>
    <property type="molecule type" value="Genomic_DNA"/>
</dbReference>
<dbReference type="AlphaFoldDB" id="A0A561CM35"/>